<evidence type="ECO:0000259" key="9">
    <source>
        <dbReference type="Pfam" id="PF02875"/>
    </source>
</evidence>
<evidence type="ECO:0000256" key="3">
    <source>
        <dbReference type="ARBA" id="ARBA00022490"/>
    </source>
</evidence>
<evidence type="ECO:0000256" key="4">
    <source>
        <dbReference type="ARBA" id="ARBA00022598"/>
    </source>
</evidence>
<dbReference type="HAMAP" id="MF_00639">
    <property type="entry name" value="MurD"/>
    <property type="match status" value="1"/>
</dbReference>
<dbReference type="SUPFAM" id="SSF53623">
    <property type="entry name" value="MurD-like peptide ligases, catalytic domain"/>
    <property type="match status" value="1"/>
</dbReference>
<evidence type="ECO:0000256" key="2">
    <source>
        <dbReference type="ARBA" id="ARBA00004752"/>
    </source>
</evidence>
<keyword evidence="7 8" id="KW-0961">Cell wall biogenesis/degradation</keyword>
<evidence type="ECO:0000259" key="10">
    <source>
        <dbReference type="Pfam" id="PF08245"/>
    </source>
</evidence>
<dbReference type="PANTHER" id="PTHR43692:SF1">
    <property type="entry name" value="UDP-N-ACETYLMURAMOYLALANINE--D-GLUTAMATE LIGASE"/>
    <property type="match status" value="1"/>
</dbReference>
<evidence type="ECO:0000256" key="5">
    <source>
        <dbReference type="ARBA" id="ARBA00022741"/>
    </source>
</evidence>
<dbReference type="InterPro" id="IPR005762">
    <property type="entry name" value="MurD"/>
</dbReference>
<dbReference type="Gene3D" id="3.40.50.720">
    <property type="entry name" value="NAD(P)-binding Rossmann-like Domain"/>
    <property type="match status" value="1"/>
</dbReference>
<keyword evidence="7 8" id="KW-0133">Cell shape</keyword>
<dbReference type="Pfam" id="PF21799">
    <property type="entry name" value="MurD-like_N"/>
    <property type="match status" value="1"/>
</dbReference>
<keyword evidence="4 7" id="KW-0436">Ligase</keyword>
<comment type="pathway">
    <text evidence="2 7 8">Cell wall biogenesis; peptidoglycan biosynthesis.</text>
</comment>
<organism evidence="11 12">
    <name type="scientific">Candidatus Litorirhabdus singularis</name>
    <dbReference type="NCBI Taxonomy" id="2518993"/>
    <lineage>
        <taxon>Bacteria</taxon>
        <taxon>Pseudomonadati</taxon>
        <taxon>Pseudomonadota</taxon>
        <taxon>Gammaproteobacteria</taxon>
        <taxon>Cellvibrionales</taxon>
        <taxon>Halieaceae</taxon>
        <taxon>Candidatus Litorirhabdus</taxon>
    </lineage>
</organism>
<protein>
    <recommendedName>
        <fullName evidence="7 8">UDP-N-acetylmuramoylalanine--D-glutamate ligase</fullName>
        <ecNumber evidence="7 8">6.3.2.9</ecNumber>
    </recommendedName>
    <alternativeName>
        <fullName evidence="7">D-glutamic acid-adding enzyme</fullName>
    </alternativeName>
    <alternativeName>
        <fullName evidence="7">UDP-N-acetylmuramoyl-L-alanyl-D-glutamate synthetase</fullName>
    </alternativeName>
</protein>
<feature type="domain" description="Mur ligase C-terminal" evidence="9">
    <location>
        <begin position="306"/>
        <end position="420"/>
    </location>
</feature>
<dbReference type="InterPro" id="IPR036565">
    <property type="entry name" value="Mur-like_cat_sf"/>
</dbReference>
<dbReference type="Proteomes" id="UP001143362">
    <property type="component" value="Unassembled WGS sequence"/>
</dbReference>
<dbReference type="PANTHER" id="PTHR43692">
    <property type="entry name" value="UDP-N-ACETYLMURAMOYLALANINE--D-GLUTAMATE LIGASE"/>
    <property type="match status" value="1"/>
</dbReference>
<keyword evidence="6 7" id="KW-0067">ATP-binding</keyword>
<keyword evidence="3 7" id="KW-0963">Cytoplasm</keyword>
<keyword evidence="12" id="KW-1185">Reference proteome</keyword>
<dbReference type="Gene3D" id="3.40.1190.10">
    <property type="entry name" value="Mur-like, catalytic domain"/>
    <property type="match status" value="1"/>
</dbReference>
<keyword evidence="7 8" id="KW-0132">Cell division</keyword>
<sequence>MIAGSGQPVVVGLGPTGVSVARFLAQRGEQFVVVDSRQNPPGLAQLRHELPHIEVITGELPQALLAQAAQLYVSPGIALQEPAVAAAVEAGVPVAGDIDLFAAAAQAPLVGITGSNAKSTVTELLGLMARRSDLQVGVGGNLGTPALELLDDSNECYILELSSFQLERAGELGLAVACILNVSEDHLDRHGDIDSYHRAKQRIFGGCATAVFNREDARTAVPEILSAVSMSFGLSAPTQREFGIVEHGGAEWLAYEDSLLMPVHELGMVGRHNIANALAALALGTAMQLPLAPMLAALREFTGLPHRCELVGDSAGVRFINDSKATNTGATLAALQGLSEGCNIVLIAGGEGKGADFHELGAAFASSCKGVVLIGEDAAQIEAVIPNSVTALHATSMAAAVSAARQLAAAGDVVLLSPACASFDMFRSFVDRGEQFTRAVRALICEEQADG</sequence>
<dbReference type="EC" id="6.3.2.9" evidence="7 8"/>
<dbReference type="InterPro" id="IPR004101">
    <property type="entry name" value="Mur_ligase_C"/>
</dbReference>
<dbReference type="EMBL" id="SHNN01000003">
    <property type="protein sequence ID" value="MCX2982404.1"/>
    <property type="molecule type" value="Genomic_DNA"/>
</dbReference>
<dbReference type="InterPro" id="IPR013221">
    <property type="entry name" value="Mur_ligase_cen"/>
</dbReference>
<accession>A0ABT3TJE5</accession>
<keyword evidence="5 7" id="KW-0547">Nucleotide-binding</keyword>
<comment type="similarity">
    <text evidence="7">Belongs to the MurCDEF family.</text>
</comment>
<comment type="function">
    <text evidence="7 8">Cell wall formation. Catalyzes the addition of glutamate to the nucleotide precursor UDP-N-acetylmuramoyl-L-alanine (UMA).</text>
</comment>
<comment type="caution">
    <text evidence="11">The sequence shown here is derived from an EMBL/GenBank/DDBJ whole genome shotgun (WGS) entry which is preliminary data.</text>
</comment>
<keyword evidence="7 8" id="KW-0573">Peptidoglycan synthesis</keyword>
<name>A0ABT3TJE5_9GAMM</name>
<evidence type="ECO:0000256" key="8">
    <source>
        <dbReference type="RuleBase" id="RU003664"/>
    </source>
</evidence>
<dbReference type="NCBIfam" id="TIGR01087">
    <property type="entry name" value="murD"/>
    <property type="match status" value="1"/>
</dbReference>
<reference evidence="11" key="1">
    <citation type="submission" date="2019-02" db="EMBL/GenBank/DDBJ databases">
        <authorList>
            <person name="Li S.-H."/>
        </authorList>
    </citation>
    <scope>NUCLEOTIDE SEQUENCE</scope>
    <source>
        <strain evidence="11">IMCC14734</strain>
    </source>
</reference>
<keyword evidence="7 8" id="KW-0131">Cell cycle</keyword>
<comment type="subcellular location">
    <subcellularLocation>
        <location evidence="1 7 8">Cytoplasm</location>
    </subcellularLocation>
</comment>
<dbReference type="SUPFAM" id="SSF51984">
    <property type="entry name" value="MurCD N-terminal domain"/>
    <property type="match status" value="1"/>
</dbReference>
<evidence type="ECO:0000256" key="7">
    <source>
        <dbReference type="HAMAP-Rule" id="MF_00639"/>
    </source>
</evidence>
<evidence type="ECO:0000256" key="1">
    <source>
        <dbReference type="ARBA" id="ARBA00004496"/>
    </source>
</evidence>
<comment type="catalytic activity">
    <reaction evidence="7 8">
        <text>UDP-N-acetyl-alpha-D-muramoyl-L-alanine + D-glutamate + ATP = UDP-N-acetyl-alpha-D-muramoyl-L-alanyl-D-glutamate + ADP + phosphate + H(+)</text>
        <dbReference type="Rhea" id="RHEA:16429"/>
        <dbReference type="ChEBI" id="CHEBI:15378"/>
        <dbReference type="ChEBI" id="CHEBI:29986"/>
        <dbReference type="ChEBI" id="CHEBI:30616"/>
        <dbReference type="ChEBI" id="CHEBI:43474"/>
        <dbReference type="ChEBI" id="CHEBI:83898"/>
        <dbReference type="ChEBI" id="CHEBI:83900"/>
        <dbReference type="ChEBI" id="CHEBI:456216"/>
        <dbReference type="EC" id="6.3.2.9"/>
    </reaction>
</comment>
<dbReference type="GO" id="GO:0008764">
    <property type="term" value="F:UDP-N-acetylmuramoylalanine-D-glutamate ligase activity"/>
    <property type="evidence" value="ECO:0007669"/>
    <property type="project" value="UniProtKB-EC"/>
</dbReference>
<evidence type="ECO:0000313" key="12">
    <source>
        <dbReference type="Proteomes" id="UP001143362"/>
    </source>
</evidence>
<dbReference type="Pfam" id="PF08245">
    <property type="entry name" value="Mur_ligase_M"/>
    <property type="match status" value="1"/>
</dbReference>
<evidence type="ECO:0000313" key="11">
    <source>
        <dbReference type="EMBL" id="MCX2982404.1"/>
    </source>
</evidence>
<proteinExistence type="inferred from homology"/>
<dbReference type="SUPFAM" id="SSF53244">
    <property type="entry name" value="MurD-like peptide ligases, peptide-binding domain"/>
    <property type="match status" value="1"/>
</dbReference>
<gene>
    <name evidence="7" type="primary">murD</name>
    <name evidence="11" type="ORF">EYC98_16185</name>
</gene>
<feature type="domain" description="Mur ligase central" evidence="10">
    <location>
        <begin position="112"/>
        <end position="283"/>
    </location>
</feature>
<evidence type="ECO:0000256" key="6">
    <source>
        <dbReference type="ARBA" id="ARBA00022840"/>
    </source>
</evidence>
<feature type="binding site" evidence="7">
    <location>
        <begin position="114"/>
        <end position="120"/>
    </location>
    <ligand>
        <name>ATP</name>
        <dbReference type="ChEBI" id="CHEBI:30616"/>
    </ligand>
</feature>
<dbReference type="Gene3D" id="3.90.190.20">
    <property type="entry name" value="Mur ligase, C-terminal domain"/>
    <property type="match status" value="1"/>
</dbReference>
<dbReference type="InterPro" id="IPR036615">
    <property type="entry name" value="Mur_ligase_C_dom_sf"/>
</dbReference>
<dbReference type="Pfam" id="PF02875">
    <property type="entry name" value="Mur_ligase_C"/>
    <property type="match status" value="1"/>
</dbReference>